<organism evidence="2 3">
    <name type="scientific">Virgisporangium aurantiacum</name>
    <dbReference type="NCBI Taxonomy" id="175570"/>
    <lineage>
        <taxon>Bacteria</taxon>
        <taxon>Bacillati</taxon>
        <taxon>Actinomycetota</taxon>
        <taxon>Actinomycetes</taxon>
        <taxon>Micromonosporales</taxon>
        <taxon>Micromonosporaceae</taxon>
        <taxon>Virgisporangium</taxon>
    </lineage>
</organism>
<keyword evidence="3" id="KW-1185">Reference proteome</keyword>
<accession>A0A8J3YWY3</accession>
<dbReference type="AlphaFoldDB" id="A0A8J3YWY3"/>
<feature type="transmembrane region" description="Helical" evidence="1">
    <location>
        <begin position="52"/>
        <end position="71"/>
    </location>
</feature>
<evidence type="ECO:0000313" key="3">
    <source>
        <dbReference type="Proteomes" id="UP000612585"/>
    </source>
</evidence>
<keyword evidence="1" id="KW-1133">Transmembrane helix</keyword>
<name>A0A8J3YWY3_9ACTN</name>
<reference evidence="2" key="1">
    <citation type="submission" date="2021-01" db="EMBL/GenBank/DDBJ databases">
        <title>Whole genome shotgun sequence of Virgisporangium aurantiacum NBRC 16421.</title>
        <authorList>
            <person name="Komaki H."/>
            <person name="Tamura T."/>
        </authorList>
    </citation>
    <scope>NUCLEOTIDE SEQUENCE</scope>
    <source>
        <strain evidence="2">NBRC 16421</strain>
    </source>
</reference>
<dbReference type="RefSeq" id="WP_203987695.1">
    <property type="nucleotide sequence ID" value="NZ_BOPG01000006.1"/>
</dbReference>
<keyword evidence="1" id="KW-0472">Membrane</keyword>
<keyword evidence="1" id="KW-0812">Transmembrane</keyword>
<proteinExistence type="predicted"/>
<feature type="transmembrane region" description="Helical" evidence="1">
    <location>
        <begin position="6"/>
        <end position="24"/>
    </location>
</feature>
<gene>
    <name evidence="2" type="ORF">Vau01_009950</name>
</gene>
<comment type="caution">
    <text evidence="2">The sequence shown here is derived from an EMBL/GenBank/DDBJ whole genome shotgun (WGS) entry which is preliminary data.</text>
</comment>
<sequence>MDKQGLLVGIVVGIIFGVTYEKFARARRDLKIAKAGTAGLGRIYRRYFVPRMLVIGFICACAGIAAFRILLGTAE</sequence>
<protein>
    <submittedName>
        <fullName evidence="2">Uncharacterized protein</fullName>
    </submittedName>
</protein>
<dbReference type="Proteomes" id="UP000612585">
    <property type="component" value="Unassembled WGS sequence"/>
</dbReference>
<evidence type="ECO:0000313" key="2">
    <source>
        <dbReference type="EMBL" id="GIJ53479.1"/>
    </source>
</evidence>
<dbReference type="EMBL" id="BOPG01000006">
    <property type="protein sequence ID" value="GIJ53479.1"/>
    <property type="molecule type" value="Genomic_DNA"/>
</dbReference>
<evidence type="ECO:0000256" key="1">
    <source>
        <dbReference type="SAM" id="Phobius"/>
    </source>
</evidence>